<proteinExistence type="predicted"/>
<name>A0ABP9S6H9_9MICC</name>
<evidence type="ECO:0000313" key="2">
    <source>
        <dbReference type="Proteomes" id="UP001500200"/>
    </source>
</evidence>
<dbReference type="Proteomes" id="UP001500200">
    <property type="component" value="Unassembled WGS sequence"/>
</dbReference>
<reference evidence="2" key="1">
    <citation type="journal article" date="2019" name="Int. J. Syst. Evol. Microbiol.">
        <title>The Global Catalogue of Microorganisms (GCM) 10K type strain sequencing project: providing services to taxonomists for standard genome sequencing and annotation.</title>
        <authorList>
            <consortium name="The Broad Institute Genomics Platform"/>
            <consortium name="The Broad Institute Genome Sequencing Center for Infectious Disease"/>
            <person name="Wu L."/>
            <person name="Ma J."/>
        </authorList>
    </citation>
    <scope>NUCLEOTIDE SEQUENCE [LARGE SCALE GENOMIC DNA]</scope>
    <source>
        <strain evidence="2">JCM 18514</strain>
    </source>
</reference>
<organism evidence="1 2">
    <name type="scientific">Arthrobacter gyeryongensis</name>
    <dbReference type="NCBI Taxonomy" id="1650592"/>
    <lineage>
        <taxon>Bacteria</taxon>
        <taxon>Bacillati</taxon>
        <taxon>Actinomycetota</taxon>
        <taxon>Actinomycetes</taxon>
        <taxon>Micrococcales</taxon>
        <taxon>Micrococcaceae</taxon>
        <taxon>Arthrobacter</taxon>
    </lineage>
</organism>
<keyword evidence="2" id="KW-1185">Reference proteome</keyword>
<gene>
    <name evidence="1" type="ORF">GCM10023346_12990</name>
</gene>
<comment type="caution">
    <text evidence="1">The sequence shown here is derived from an EMBL/GenBank/DDBJ whole genome shotgun (WGS) entry which is preliminary data.</text>
</comment>
<evidence type="ECO:0000313" key="1">
    <source>
        <dbReference type="EMBL" id="GAA5191997.1"/>
    </source>
</evidence>
<accession>A0ABP9S6H9</accession>
<dbReference type="EMBL" id="BAABKK010000009">
    <property type="protein sequence ID" value="GAA5191997.1"/>
    <property type="molecule type" value="Genomic_DNA"/>
</dbReference>
<protein>
    <submittedName>
        <fullName evidence="1">Uncharacterized protein</fullName>
    </submittedName>
</protein>
<sequence length="128" mass="12620">MALEASNLVTARKLLGAASGAVILEDSGTVGGAGSGVGKSARIEDAGSYTLTAACVGASDVHLVIAQDPRIGLAPQDQTIDCATSYSRVVQLQPGSVNVQILEMRDYSGASATSTGGGVAAVRITAGG</sequence>